<dbReference type="EMBL" id="BC015318">
    <property type="protein sequence ID" value="AAH15318.1"/>
    <property type="molecule type" value="mRNA"/>
</dbReference>
<organism evidence="1">
    <name type="scientific">Homo sapiens</name>
    <name type="common">Human</name>
    <dbReference type="NCBI Taxonomy" id="9606"/>
    <lineage>
        <taxon>Eukaryota</taxon>
        <taxon>Metazoa</taxon>
        <taxon>Chordata</taxon>
        <taxon>Craniata</taxon>
        <taxon>Vertebrata</taxon>
        <taxon>Euteleostomi</taxon>
        <taxon>Mammalia</taxon>
        <taxon>Eutheria</taxon>
        <taxon>Euarchontoglires</taxon>
        <taxon>Primates</taxon>
        <taxon>Haplorrhini</taxon>
        <taxon>Catarrhini</taxon>
        <taxon>Hominidae</taxon>
        <taxon>Homo</taxon>
    </lineage>
</organism>
<protein>
    <submittedName>
        <fullName evidence="1">Uncharacterized protein</fullName>
    </submittedName>
</protein>
<feature type="non-terminal residue" evidence="1">
    <location>
        <position position="1"/>
    </location>
</feature>
<proteinExistence type="evidence at transcript level"/>
<reference evidence="1" key="1">
    <citation type="submission" date="2001-10" db="EMBL/GenBank/DDBJ databases">
        <authorList>
            <person name="Strausberg R."/>
        </authorList>
    </citation>
    <scope>NUCLEOTIDE SEQUENCE</scope>
    <source>
        <tissue evidence="1">Kidney</tissue>
    </source>
</reference>
<evidence type="ECO:0000313" key="1">
    <source>
        <dbReference type="EMBL" id="AAH15318.1"/>
    </source>
</evidence>
<dbReference type="AlphaFoldDB" id="Q96BR4"/>
<sequence length="112" mass="12572">QEVHILILNQDLVQHVHALILDHSAAHILVPIHGHLHTPEEAEARAAITVHGLDLMDIIDLGQGHPLTDAIIHDQDLLKRLGDSLLINVMYLKGKQNVNILIDTEKFHHHMT</sequence>
<accession>Q96BR4</accession>
<name>Q96BR4_HUMAN</name>